<proteinExistence type="predicted"/>
<dbReference type="InterPro" id="IPR050109">
    <property type="entry name" value="HTH-type_TetR-like_transc_reg"/>
</dbReference>
<feature type="domain" description="HTH tetR-type" evidence="2">
    <location>
        <begin position="29"/>
        <end position="74"/>
    </location>
</feature>
<dbReference type="GO" id="GO:0003677">
    <property type="term" value="F:DNA binding"/>
    <property type="evidence" value="ECO:0007669"/>
    <property type="project" value="UniProtKB-KW"/>
</dbReference>
<dbReference type="KEGG" id="aja:AJAP_39460"/>
<protein>
    <recommendedName>
        <fullName evidence="2">HTH tetR-type domain-containing protein</fullName>
    </recommendedName>
</protein>
<organism evidence="3 4">
    <name type="scientific">Amycolatopsis japonica</name>
    <dbReference type="NCBI Taxonomy" id="208439"/>
    <lineage>
        <taxon>Bacteria</taxon>
        <taxon>Bacillati</taxon>
        <taxon>Actinomycetota</taxon>
        <taxon>Actinomycetes</taxon>
        <taxon>Pseudonocardiales</taxon>
        <taxon>Pseudonocardiaceae</taxon>
        <taxon>Amycolatopsis</taxon>
        <taxon>Amycolatopsis japonica group</taxon>
    </lineage>
</organism>
<dbReference type="SUPFAM" id="SSF46689">
    <property type="entry name" value="Homeodomain-like"/>
    <property type="match status" value="1"/>
</dbReference>
<dbReference type="Pfam" id="PF00440">
    <property type="entry name" value="TetR_N"/>
    <property type="match status" value="1"/>
</dbReference>
<dbReference type="Gene3D" id="1.10.357.10">
    <property type="entry name" value="Tetracycline Repressor, domain 2"/>
    <property type="match status" value="1"/>
</dbReference>
<evidence type="ECO:0000259" key="2">
    <source>
        <dbReference type="Pfam" id="PF00440"/>
    </source>
</evidence>
<name>A0A075V2M7_9PSEU</name>
<evidence type="ECO:0000313" key="3">
    <source>
        <dbReference type="EMBL" id="AIG80672.1"/>
    </source>
</evidence>
<accession>A0A075V2M7</accession>
<keyword evidence="4" id="KW-1185">Reference proteome</keyword>
<sequence length="208" mass="23161">MDGFAHLSYFLLMQAKAKSFTESARRAQIVAAAIETIAELGYTRASFARIAKQAKLSSTGLISYHFANKEELVRTVLEDVFREIGAFMAERMSEPASASEALRTYLEANLEFAAAQPTRMRALLNIFLGGALDYDPASERAALEPVERILRWGQESGEFREFDVHVMATTIRRSVEGPVFLLAGTPELDLTTYAAELVTLFELATRRQ</sequence>
<dbReference type="PANTHER" id="PTHR30328:SF54">
    <property type="entry name" value="HTH-TYPE TRANSCRIPTIONAL REPRESSOR SCO4008"/>
    <property type="match status" value="1"/>
</dbReference>
<dbReference type="EMBL" id="CP008953">
    <property type="protein sequence ID" value="AIG80672.1"/>
    <property type="molecule type" value="Genomic_DNA"/>
</dbReference>
<dbReference type="PANTHER" id="PTHR30328">
    <property type="entry name" value="TRANSCRIPTIONAL REPRESSOR"/>
    <property type="match status" value="1"/>
</dbReference>
<dbReference type="HOGENOM" id="CLU_069356_15_5_11"/>
<keyword evidence="1" id="KW-0238">DNA-binding</keyword>
<dbReference type="eggNOG" id="COG1309">
    <property type="taxonomic scope" value="Bacteria"/>
</dbReference>
<evidence type="ECO:0000256" key="1">
    <source>
        <dbReference type="ARBA" id="ARBA00023125"/>
    </source>
</evidence>
<dbReference type="STRING" id="208439.AJAP_39460"/>
<dbReference type="GO" id="GO:0006355">
    <property type="term" value="P:regulation of DNA-templated transcription"/>
    <property type="evidence" value="ECO:0007669"/>
    <property type="project" value="UniProtKB-ARBA"/>
</dbReference>
<dbReference type="Gene3D" id="1.10.10.60">
    <property type="entry name" value="Homeodomain-like"/>
    <property type="match status" value="1"/>
</dbReference>
<gene>
    <name evidence="3" type="ORF">AJAP_39460</name>
</gene>
<dbReference type="Proteomes" id="UP000028492">
    <property type="component" value="Chromosome"/>
</dbReference>
<reference evidence="3 4" key="1">
    <citation type="journal article" date="2014" name="J. Biotechnol.">
        <title>Complete genome sequence of the actinobacterium Amycolatopsis japonica MG417-CF17(T) (=DSM 44213T) producing (S,S)-N,N'-ethylenediaminedisuccinic acid.</title>
        <authorList>
            <person name="Stegmann E."/>
            <person name="Albersmeier A."/>
            <person name="Spohn M."/>
            <person name="Gert H."/>
            <person name="Weber T."/>
            <person name="Wohlleben W."/>
            <person name="Kalinowski J."/>
            <person name="Ruckert C."/>
        </authorList>
    </citation>
    <scope>NUCLEOTIDE SEQUENCE [LARGE SCALE GENOMIC DNA]</scope>
    <source>
        <strain evidence="4">MG417-CF17 (DSM 44213)</strain>
    </source>
</reference>
<dbReference type="SUPFAM" id="SSF48498">
    <property type="entry name" value="Tetracyclin repressor-like, C-terminal domain"/>
    <property type="match status" value="1"/>
</dbReference>
<dbReference type="AlphaFoldDB" id="A0A075V2M7"/>
<evidence type="ECO:0000313" key="4">
    <source>
        <dbReference type="Proteomes" id="UP000028492"/>
    </source>
</evidence>
<dbReference type="InterPro" id="IPR009057">
    <property type="entry name" value="Homeodomain-like_sf"/>
</dbReference>
<dbReference type="InterPro" id="IPR001647">
    <property type="entry name" value="HTH_TetR"/>
</dbReference>
<dbReference type="InterPro" id="IPR036271">
    <property type="entry name" value="Tet_transcr_reg_TetR-rel_C_sf"/>
</dbReference>